<dbReference type="FunFam" id="3.90.550.10:FF:000046">
    <property type="entry name" value="Mannose-1-phosphate guanylyltransferase (GDP)"/>
    <property type="match status" value="1"/>
</dbReference>
<dbReference type="InterPro" id="IPR054566">
    <property type="entry name" value="ManC/GMP-like_b-helix"/>
</dbReference>
<reference evidence="7" key="1">
    <citation type="journal article" date="2015" name="Proc. Natl. Acad. Sci. U.S.A.">
        <title>Networks of energetic and metabolic interactions define dynamics in microbial communities.</title>
        <authorList>
            <person name="Embree M."/>
            <person name="Liu J.K."/>
            <person name="Al-Bassam M.M."/>
            <person name="Zengler K."/>
        </authorList>
    </citation>
    <scope>NUCLEOTIDE SEQUENCE</scope>
</reference>
<dbReference type="GO" id="GO:0009298">
    <property type="term" value="P:GDP-mannose biosynthetic process"/>
    <property type="evidence" value="ECO:0007669"/>
    <property type="project" value="TreeGrafter"/>
</dbReference>
<evidence type="ECO:0000259" key="6">
    <source>
        <dbReference type="Pfam" id="PF22640"/>
    </source>
</evidence>
<dbReference type="InterPro" id="IPR051161">
    <property type="entry name" value="Mannose-6P_isomerase_type2"/>
</dbReference>
<keyword evidence="4" id="KW-0342">GTP-binding</keyword>
<keyword evidence="2 7" id="KW-0548">Nucleotidyltransferase</keyword>
<sequence length="356" mass="40007">MYAVIMAGGKGERFWPLSRCDKPKQFLSLLGQRTMLQMTADRLQGLLPPANIYVVTDLIYQELVREQLPELPPGNIILEHCGRDTAAAVGLAAAYIQRQDPEGMILVLPADHFIADTEEFHRLLHVAVRSACSGKYVVTIGIRPTRPETGYGYIQQGEAAEDQEFSNVYKTIAFHEKPDLKTAVEYIQHGNYLWNSGMFVWRVDLLLQLIAEYLPDLNRGLAVISEVIGTEREAEVIREVYEKLPRISIDYGIMEKCQQVLVIPAAFGWDDIGSWTALGRYRESDHRGNILQGRGVFLDTHDCMVYAPQRIVATLGVEGLIIVDNQDSLLVCSKDRAQEIKKVVEALKEAGYSDII</sequence>
<feature type="domain" description="MannoseP isomerase/GMP-like beta-helix" evidence="6">
    <location>
        <begin position="293"/>
        <end position="347"/>
    </location>
</feature>
<protein>
    <submittedName>
        <fullName evidence="7">Mannose-1-phosphate guanylyltransferase (Gdp)</fullName>
        <ecNumber evidence="7">2.7.7.22</ecNumber>
    </submittedName>
</protein>
<evidence type="ECO:0000259" key="5">
    <source>
        <dbReference type="Pfam" id="PF00483"/>
    </source>
</evidence>
<dbReference type="GO" id="GO:0008928">
    <property type="term" value="F:mannose-1-phosphate guanylyltransferase (GDP) activity"/>
    <property type="evidence" value="ECO:0007669"/>
    <property type="project" value="UniProtKB-EC"/>
</dbReference>
<dbReference type="Pfam" id="PF00483">
    <property type="entry name" value="NTP_transferase"/>
    <property type="match status" value="1"/>
</dbReference>
<dbReference type="Pfam" id="PF22640">
    <property type="entry name" value="ManC_GMP_beta-helix"/>
    <property type="match status" value="1"/>
</dbReference>
<dbReference type="PANTHER" id="PTHR46390">
    <property type="entry name" value="MANNOSE-1-PHOSPHATE GUANYLYLTRANSFERASE"/>
    <property type="match status" value="1"/>
</dbReference>
<proteinExistence type="predicted"/>
<evidence type="ECO:0000256" key="1">
    <source>
        <dbReference type="ARBA" id="ARBA00022679"/>
    </source>
</evidence>
<feature type="domain" description="Nucleotidyl transferase" evidence="5">
    <location>
        <begin position="3"/>
        <end position="280"/>
    </location>
</feature>
<evidence type="ECO:0000256" key="3">
    <source>
        <dbReference type="ARBA" id="ARBA00022741"/>
    </source>
</evidence>
<keyword evidence="3" id="KW-0547">Nucleotide-binding</keyword>
<dbReference type="GO" id="GO:0005525">
    <property type="term" value="F:GTP binding"/>
    <property type="evidence" value="ECO:0007669"/>
    <property type="project" value="UniProtKB-KW"/>
</dbReference>
<keyword evidence="1 7" id="KW-0808">Transferase</keyword>
<dbReference type="SUPFAM" id="SSF53448">
    <property type="entry name" value="Nucleotide-diphospho-sugar transferases"/>
    <property type="match status" value="1"/>
</dbReference>
<dbReference type="PANTHER" id="PTHR46390:SF1">
    <property type="entry name" value="MANNOSE-1-PHOSPHATE GUANYLYLTRANSFERASE"/>
    <property type="match status" value="1"/>
</dbReference>
<dbReference type="SUPFAM" id="SSF159283">
    <property type="entry name" value="Guanosine diphospho-D-mannose pyrophosphorylase/mannose-6-phosphate isomerase linker domain"/>
    <property type="match status" value="1"/>
</dbReference>
<dbReference type="InterPro" id="IPR049577">
    <property type="entry name" value="GMPP_N"/>
</dbReference>
<comment type="caution">
    <text evidence="7">The sequence shown here is derived from an EMBL/GenBank/DDBJ whole genome shotgun (WGS) entry which is preliminary data.</text>
</comment>
<dbReference type="InterPro" id="IPR005835">
    <property type="entry name" value="NTP_transferase_dom"/>
</dbReference>
<accession>A0A0W8E312</accession>
<dbReference type="AlphaFoldDB" id="A0A0W8E312"/>
<organism evidence="7">
    <name type="scientific">hydrocarbon metagenome</name>
    <dbReference type="NCBI Taxonomy" id="938273"/>
    <lineage>
        <taxon>unclassified sequences</taxon>
        <taxon>metagenomes</taxon>
        <taxon>ecological metagenomes</taxon>
    </lineage>
</organism>
<evidence type="ECO:0000256" key="2">
    <source>
        <dbReference type="ARBA" id="ARBA00022695"/>
    </source>
</evidence>
<evidence type="ECO:0000256" key="4">
    <source>
        <dbReference type="ARBA" id="ARBA00023134"/>
    </source>
</evidence>
<name>A0A0W8E312_9ZZZZ</name>
<dbReference type="EC" id="2.7.7.22" evidence="7"/>
<dbReference type="CDD" id="cd02509">
    <property type="entry name" value="GDP-M1P_Guanylyltransferase"/>
    <property type="match status" value="1"/>
</dbReference>
<gene>
    <name evidence="7" type="ORF">ASZ90_019766</name>
</gene>
<evidence type="ECO:0000313" key="7">
    <source>
        <dbReference type="EMBL" id="KUG02833.1"/>
    </source>
</evidence>
<dbReference type="InterPro" id="IPR029044">
    <property type="entry name" value="Nucleotide-diphossugar_trans"/>
</dbReference>
<dbReference type="Gene3D" id="3.90.550.10">
    <property type="entry name" value="Spore Coat Polysaccharide Biosynthesis Protein SpsA, Chain A"/>
    <property type="match status" value="1"/>
</dbReference>
<dbReference type="GO" id="GO:0004475">
    <property type="term" value="F:mannose-1-phosphate guanylyltransferase (GTP) activity"/>
    <property type="evidence" value="ECO:0007669"/>
    <property type="project" value="InterPro"/>
</dbReference>
<dbReference type="EMBL" id="LNQE01001907">
    <property type="protein sequence ID" value="KUG02833.1"/>
    <property type="molecule type" value="Genomic_DNA"/>
</dbReference>